<dbReference type="InterPro" id="IPR036291">
    <property type="entry name" value="NAD(P)-bd_dom_sf"/>
</dbReference>
<dbReference type="PANTHER" id="PTHR43490">
    <property type="entry name" value="(+)-NEOMENTHOL DEHYDROGENASE"/>
    <property type="match status" value="1"/>
</dbReference>
<dbReference type="Gene3D" id="3.40.50.720">
    <property type="entry name" value="NAD(P)-binding Rossmann-like Domain"/>
    <property type="match status" value="1"/>
</dbReference>
<accession>A0A0G4HYG4</accession>
<dbReference type="GO" id="GO:0016491">
    <property type="term" value="F:oxidoreductase activity"/>
    <property type="evidence" value="ECO:0007669"/>
    <property type="project" value="UniProtKB-KW"/>
</dbReference>
<name>A0A0G4HYG4_9ALVE</name>
<sequence length="413" mass="45056">MLQKGEDGSFLTFTRVSTGDSMAQKNKERDRASSAALRREVLFSENREIREKLQAYRRVEPLQHRCAEVYANAKRSVVVSSFASGTEGKAGVSAELETKIVEKPPPSVSLVLGGGELGKKILVELARELCIGSAVIFGGSAAEIAELEELSDSGLSVIPLLVDVTDDDSLTSLREYMLSCYGRVTIMINCLGACGDPWRAAAFDKAEKAARALDDPGLPPTPVTPEAVEEMRRLLLPLEAAKKCLQIEWFGLLRIFRILGGVVAPGARIVQLTLDGSRLESQKPHWRSRLTKVQDMSYDDLFEMLKMFLKGVKEISLELREAQLEGAEPEDVAEVGGDPVPLCKAFVNALVRIFARDVELLLPGRKDVCVTSCCPGTYIGSERALEPVRLATLPGGDNSNGKMFAKNGEEIPF</sequence>
<organism evidence="4">
    <name type="scientific">Chromera velia CCMP2878</name>
    <dbReference type="NCBI Taxonomy" id="1169474"/>
    <lineage>
        <taxon>Eukaryota</taxon>
        <taxon>Sar</taxon>
        <taxon>Alveolata</taxon>
        <taxon>Colpodellida</taxon>
        <taxon>Chromeraceae</taxon>
        <taxon>Chromera</taxon>
    </lineage>
</organism>
<protein>
    <recommendedName>
        <fullName evidence="5">Ketoreductase (KR) domain-containing protein</fullName>
    </recommendedName>
</protein>
<dbReference type="EMBL" id="CDMZ01004387">
    <property type="protein sequence ID" value="CEM49596.1"/>
    <property type="molecule type" value="Genomic_DNA"/>
</dbReference>
<dbReference type="GO" id="GO:0016020">
    <property type="term" value="C:membrane"/>
    <property type="evidence" value="ECO:0007669"/>
    <property type="project" value="TreeGrafter"/>
</dbReference>
<dbReference type="AlphaFoldDB" id="A0A0G4HYG4"/>
<proteinExistence type="inferred from homology"/>
<reference evidence="4" key="1">
    <citation type="submission" date="2014-11" db="EMBL/GenBank/DDBJ databases">
        <authorList>
            <person name="Otto D Thomas"/>
            <person name="Naeem Raeece"/>
        </authorList>
    </citation>
    <scope>NUCLEOTIDE SEQUENCE</scope>
</reference>
<gene>
    <name evidence="4" type="ORF">Cvel_9505</name>
</gene>
<dbReference type="SUPFAM" id="SSF51735">
    <property type="entry name" value="NAD(P)-binding Rossmann-fold domains"/>
    <property type="match status" value="1"/>
</dbReference>
<evidence type="ECO:0000256" key="2">
    <source>
        <dbReference type="ARBA" id="ARBA00022857"/>
    </source>
</evidence>
<dbReference type="PANTHER" id="PTHR43490:SF73">
    <property type="entry name" value="OS07G0685800 PROTEIN"/>
    <property type="match status" value="1"/>
</dbReference>
<evidence type="ECO:0008006" key="5">
    <source>
        <dbReference type="Google" id="ProtNLM"/>
    </source>
</evidence>
<comment type="similarity">
    <text evidence="1">Belongs to the short-chain dehydrogenases/reductases (SDR) family.</text>
</comment>
<evidence type="ECO:0000256" key="3">
    <source>
        <dbReference type="ARBA" id="ARBA00023002"/>
    </source>
</evidence>
<evidence type="ECO:0000256" key="1">
    <source>
        <dbReference type="ARBA" id="ARBA00006484"/>
    </source>
</evidence>
<keyword evidence="2" id="KW-0521">NADP</keyword>
<evidence type="ECO:0000313" key="4">
    <source>
        <dbReference type="EMBL" id="CEM49596.1"/>
    </source>
</evidence>
<dbReference type="VEuPathDB" id="CryptoDB:Cvel_9505"/>
<keyword evidence="3" id="KW-0560">Oxidoreductase</keyword>